<dbReference type="AlphaFoldDB" id="A0AAW0F679"/>
<proteinExistence type="predicted"/>
<feature type="transmembrane region" description="Helical" evidence="1">
    <location>
        <begin position="753"/>
        <end position="777"/>
    </location>
</feature>
<evidence type="ECO:0000256" key="2">
    <source>
        <dbReference type="SAM" id="SignalP"/>
    </source>
</evidence>
<comment type="caution">
    <text evidence="5">The sequence shown here is derived from an EMBL/GenBank/DDBJ whole genome shotgun (WGS) entry which is preliminary data.</text>
</comment>
<feature type="domain" description="EGF-like" evidence="3">
    <location>
        <begin position="585"/>
        <end position="596"/>
    </location>
</feature>
<feature type="domain" description="Laminin EGF-like" evidence="4">
    <location>
        <begin position="585"/>
        <end position="618"/>
    </location>
</feature>
<keyword evidence="1" id="KW-0812">Transmembrane</keyword>
<evidence type="ECO:0000256" key="1">
    <source>
        <dbReference type="SAM" id="Phobius"/>
    </source>
</evidence>
<dbReference type="PROSITE" id="PS00022">
    <property type="entry name" value="EGF_1"/>
    <property type="match status" value="1"/>
</dbReference>
<keyword evidence="1" id="KW-1133">Transmembrane helix</keyword>
<gene>
    <name evidence="5" type="ORF">NESM_000215700</name>
</gene>
<dbReference type="InterPro" id="IPR000742">
    <property type="entry name" value="EGF"/>
</dbReference>
<feature type="signal peptide" evidence="2">
    <location>
        <begin position="1"/>
        <end position="42"/>
    </location>
</feature>
<organism evidence="5 6">
    <name type="scientific">Novymonas esmeraldas</name>
    <dbReference type="NCBI Taxonomy" id="1808958"/>
    <lineage>
        <taxon>Eukaryota</taxon>
        <taxon>Discoba</taxon>
        <taxon>Euglenozoa</taxon>
        <taxon>Kinetoplastea</taxon>
        <taxon>Metakinetoplastina</taxon>
        <taxon>Trypanosomatida</taxon>
        <taxon>Trypanosomatidae</taxon>
        <taxon>Novymonas</taxon>
    </lineage>
</organism>
<dbReference type="Proteomes" id="UP001430356">
    <property type="component" value="Unassembled WGS sequence"/>
</dbReference>
<accession>A0AAW0F679</accession>
<dbReference type="EMBL" id="JAECZO010000016">
    <property type="protein sequence ID" value="KAK7201519.1"/>
    <property type="molecule type" value="Genomic_DNA"/>
</dbReference>
<evidence type="ECO:0008006" key="7">
    <source>
        <dbReference type="Google" id="ProtNLM"/>
    </source>
</evidence>
<protein>
    <recommendedName>
        <fullName evidence="7">EGF-like domain-containing protein</fullName>
    </recommendedName>
</protein>
<dbReference type="PROSITE" id="PS01248">
    <property type="entry name" value="EGF_LAM_1"/>
    <property type="match status" value="1"/>
</dbReference>
<keyword evidence="2" id="KW-0732">Signal</keyword>
<evidence type="ECO:0000259" key="4">
    <source>
        <dbReference type="PROSITE" id="PS01248"/>
    </source>
</evidence>
<name>A0AAW0F679_9TRYP</name>
<evidence type="ECO:0000313" key="5">
    <source>
        <dbReference type="EMBL" id="KAK7201519.1"/>
    </source>
</evidence>
<keyword evidence="6" id="KW-1185">Reference proteome</keyword>
<evidence type="ECO:0000259" key="3">
    <source>
        <dbReference type="PROSITE" id="PS00022"/>
    </source>
</evidence>
<reference evidence="5 6" key="1">
    <citation type="journal article" date="2021" name="MBio">
        <title>A New Model Trypanosomatid, Novymonas esmeraldas: Genomic Perception of Its 'Candidatus Pandoraea novymonadis' Endosymbiont.</title>
        <authorList>
            <person name="Zakharova A."/>
            <person name="Saura A."/>
            <person name="Butenko A."/>
            <person name="Podesvova L."/>
            <person name="Warmusova S."/>
            <person name="Kostygov A.Y."/>
            <person name="Nenarokova A."/>
            <person name="Lukes J."/>
            <person name="Opperdoes F.R."/>
            <person name="Yurchenko V."/>
        </authorList>
    </citation>
    <scope>NUCLEOTIDE SEQUENCE [LARGE SCALE GENOMIC DNA]</scope>
    <source>
        <strain evidence="5 6">E262AT.01</strain>
    </source>
</reference>
<sequence length="857" mass="90458">MRDTGMPSSPVQPHTLLCSSRLALLHLLFLLLLSNAHVAVSAATIVDYTVSSVTATELAALPPTHWARYRTMCGYWGVTQTWTDTSMMSLMFPRLSRSGMNASFYAWGDIPWYVNNMGFLSPTPYGMCKGFCKRTLYSQLQGNYAFTENRSELYDGGGDWPMIGFYVAPFEVLSEFPLSQIIANETLASDTTSSIVPPSSPTDYASGPGRGSAVAYTTLEYCKVSLSGQSASASAQLTAQVAVYANGTIIMRYASLPSPSALAGVVPSTGLIYSKTRRTVVPPPTAANGIVAYRFDPVLDPCTPHTSLSACTLDTGNNCVWCSSTAACSTSGVVAEVCPRGQWTTPASSVLPFPPQNFYSVAVDITTPFVPLSSYAYTSQLSTGSFQLRLENARWNIPLFRTPTPPSISCIPGASCPTLTTTHLCGLVDNTCVNGNYTFSILALDSNFIFAAEGTWVARLLPPRNAGGQLCSEAGGCPNGVVGQLSGAAFNNNNSAMPLFSVQIYGDQNGVIDIIVVCARCVTGDPMLTFPAMRVGLVRYGVEDASSVLIPQGLLRSGVHARFVPITACADCGPSGWCNEATGTCQCQPGYFGSSCTACPVCWTGSRCDDGKNGGGSCLCSGGACAAACAGLKGGSGGSGGVTVPAQSCWGCSAVGGRCNCGVCECVDGWSGPGCSVPPADACRAYSFDGCAVCGQQPGCVFCYDSTCFNPALSGTPGGYTCSYSTPAADTEACVTYGSRGLFAPVSVAYKRMAVGVVVTVTIFMAVLALCILRCCFRHRRVYDPMAMLAVGGTPDIPRTQQEREVVQVSFVRRRVAGRQIMGIPLRQMTLQRLYKRRMEERSVAVVNDDQPGGGVR</sequence>
<keyword evidence="1" id="KW-0472">Membrane</keyword>
<feature type="chain" id="PRO_5043676388" description="EGF-like domain-containing protein" evidence="2">
    <location>
        <begin position="43"/>
        <end position="857"/>
    </location>
</feature>
<dbReference type="InterPro" id="IPR002049">
    <property type="entry name" value="LE_dom"/>
</dbReference>
<evidence type="ECO:0000313" key="6">
    <source>
        <dbReference type="Proteomes" id="UP001430356"/>
    </source>
</evidence>